<protein>
    <recommendedName>
        <fullName evidence="1">GFO/IDH/MocA-like oxidoreductase domain-containing protein</fullName>
    </recommendedName>
</protein>
<dbReference type="InterPro" id="IPR055170">
    <property type="entry name" value="GFO_IDH_MocA-like_dom"/>
</dbReference>
<dbReference type="SUPFAM" id="SSF51735">
    <property type="entry name" value="NAD(P)-binding Rossmann-fold domains"/>
    <property type="match status" value="1"/>
</dbReference>
<feature type="domain" description="GFO/IDH/MocA-like oxidoreductase" evidence="1">
    <location>
        <begin position="196"/>
        <end position="325"/>
    </location>
</feature>
<dbReference type="OrthoDB" id="253515at2"/>
<sequence length="453" mass="50748">MSDVKKTTTENRRSFMKKATAAATSATLVTGAMRRVHAAEDHTIRLALIGSGGRGAGAVVNAFNTKDQGPIKLHAVADLESSHIQARLVPLTKKFPDQVDAPEERWFLGFDAYKKAIDTLRPGDVAMCTTRAYIRPVHVEYAVSKGINVFMEKPFACDPRGLQRMANAGKMADEKGVKIACGLQCRHSPARAALIEKLRDGELGELAYVRANRRASRRWMGSQREKSNIFKEQLKFGKTHLLWVGSGHMVDNLIHQIDECCWIMDDWPVSCDGMGGREVGSTDHGQNIDTYTMEYTFPDGRKAFCGFRRAEGGHRDFATYIHGSKRVAQFSGNVHKATVHMYKDLRVDDDNIDWRPEADKLVPWDYEWVDFVRAIRSDTPYNECHRAVKADYASLMGRAAAHYNRIVTMDEIVNSNFQFCDYLDDLTDDSPPPVLADADGVFPAPVAGKWIEI</sequence>
<dbReference type="AlphaFoldDB" id="A0A5C5Y9L8"/>
<dbReference type="Gene3D" id="3.40.50.720">
    <property type="entry name" value="NAD(P)-binding Rossmann-like Domain"/>
    <property type="match status" value="1"/>
</dbReference>
<dbReference type="InterPro" id="IPR019546">
    <property type="entry name" value="TAT_signal_bac_arc"/>
</dbReference>
<organism evidence="2 3">
    <name type="scientific">Crateriforma conspicua</name>
    <dbReference type="NCBI Taxonomy" id="2527996"/>
    <lineage>
        <taxon>Bacteria</taxon>
        <taxon>Pseudomonadati</taxon>
        <taxon>Planctomycetota</taxon>
        <taxon>Planctomycetia</taxon>
        <taxon>Planctomycetales</taxon>
        <taxon>Planctomycetaceae</taxon>
        <taxon>Crateriforma</taxon>
    </lineage>
</organism>
<keyword evidence="3" id="KW-1185">Reference proteome</keyword>
<dbReference type="InterPro" id="IPR006311">
    <property type="entry name" value="TAT_signal"/>
</dbReference>
<evidence type="ECO:0000313" key="2">
    <source>
        <dbReference type="EMBL" id="TWT71015.1"/>
    </source>
</evidence>
<comment type="caution">
    <text evidence="2">The sequence shown here is derived from an EMBL/GenBank/DDBJ whole genome shotgun (WGS) entry which is preliminary data.</text>
</comment>
<dbReference type="NCBIfam" id="TIGR01409">
    <property type="entry name" value="TAT_signal_seq"/>
    <property type="match status" value="1"/>
</dbReference>
<reference evidence="2 3" key="1">
    <citation type="submission" date="2019-02" db="EMBL/GenBank/DDBJ databases">
        <title>Deep-cultivation of Planctomycetes and their phenomic and genomic characterization uncovers novel biology.</title>
        <authorList>
            <person name="Wiegand S."/>
            <person name="Jogler M."/>
            <person name="Boedeker C."/>
            <person name="Pinto D."/>
            <person name="Vollmers J."/>
            <person name="Rivas-Marin E."/>
            <person name="Kohn T."/>
            <person name="Peeters S.H."/>
            <person name="Heuer A."/>
            <person name="Rast P."/>
            <person name="Oberbeckmann S."/>
            <person name="Bunk B."/>
            <person name="Jeske O."/>
            <person name="Meyerdierks A."/>
            <person name="Storesund J.E."/>
            <person name="Kallscheuer N."/>
            <person name="Luecker S."/>
            <person name="Lage O.M."/>
            <person name="Pohl T."/>
            <person name="Merkel B.J."/>
            <person name="Hornburger P."/>
            <person name="Mueller R.-W."/>
            <person name="Bruemmer F."/>
            <person name="Labrenz M."/>
            <person name="Spormann A.M."/>
            <person name="Op Den Camp H."/>
            <person name="Overmann J."/>
            <person name="Amann R."/>
            <person name="Jetten M.S.M."/>
            <person name="Mascher T."/>
            <person name="Medema M.H."/>
            <person name="Devos D.P."/>
            <person name="Kaster A.-K."/>
            <person name="Ovreas L."/>
            <person name="Rohde M."/>
            <person name="Galperin M.Y."/>
            <person name="Jogler C."/>
        </authorList>
    </citation>
    <scope>NUCLEOTIDE SEQUENCE [LARGE SCALE GENOMIC DNA]</scope>
    <source>
        <strain evidence="2 3">Pan14r</strain>
    </source>
</reference>
<evidence type="ECO:0000259" key="1">
    <source>
        <dbReference type="Pfam" id="PF22725"/>
    </source>
</evidence>
<dbReference type="InterPro" id="IPR050463">
    <property type="entry name" value="Gfo/Idh/MocA_oxidrdct_glycsds"/>
</dbReference>
<dbReference type="RefSeq" id="WP_146439580.1">
    <property type="nucleotide sequence ID" value="NZ_SJPL01000001.1"/>
</dbReference>
<dbReference type="SUPFAM" id="SSF55347">
    <property type="entry name" value="Glyceraldehyde-3-phosphate dehydrogenase-like, C-terminal domain"/>
    <property type="match status" value="1"/>
</dbReference>
<name>A0A5C5Y9L8_9PLAN</name>
<evidence type="ECO:0000313" key="3">
    <source>
        <dbReference type="Proteomes" id="UP000317238"/>
    </source>
</evidence>
<dbReference type="PROSITE" id="PS51318">
    <property type="entry name" value="TAT"/>
    <property type="match status" value="1"/>
</dbReference>
<dbReference type="Pfam" id="PF22725">
    <property type="entry name" value="GFO_IDH_MocA_C3"/>
    <property type="match status" value="1"/>
</dbReference>
<dbReference type="PANTHER" id="PTHR43818">
    <property type="entry name" value="BCDNA.GH03377"/>
    <property type="match status" value="1"/>
</dbReference>
<gene>
    <name evidence="2" type="ORF">Pan14r_33250</name>
</gene>
<proteinExistence type="predicted"/>
<accession>A0A5C5Y9L8</accession>
<dbReference type="Proteomes" id="UP000317238">
    <property type="component" value="Unassembled WGS sequence"/>
</dbReference>
<dbReference type="Gene3D" id="3.30.360.10">
    <property type="entry name" value="Dihydrodipicolinate Reductase, domain 2"/>
    <property type="match status" value="1"/>
</dbReference>
<dbReference type="PANTHER" id="PTHR43818:SF5">
    <property type="entry name" value="OXIDOREDUCTASE FAMILY PROTEIN"/>
    <property type="match status" value="1"/>
</dbReference>
<dbReference type="EMBL" id="SJPL01000001">
    <property type="protein sequence ID" value="TWT71015.1"/>
    <property type="molecule type" value="Genomic_DNA"/>
</dbReference>
<dbReference type="InterPro" id="IPR036291">
    <property type="entry name" value="NAD(P)-bd_dom_sf"/>
</dbReference>